<evidence type="ECO:0000313" key="2">
    <source>
        <dbReference type="Proteomes" id="UP000016930"/>
    </source>
</evidence>
<organism evidence="1 2">
    <name type="scientific">Ceriporiopsis subvermispora (strain B)</name>
    <name type="common">White-rot fungus</name>
    <name type="synonym">Gelatoporia subvermispora</name>
    <dbReference type="NCBI Taxonomy" id="914234"/>
    <lineage>
        <taxon>Eukaryota</taxon>
        <taxon>Fungi</taxon>
        <taxon>Dikarya</taxon>
        <taxon>Basidiomycota</taxon>
        <taxon>Agaricomycotina</taxon>
        <taxon>Agaricomycetes</taxon>
        <taxon>Polyporales</taxon>
        <taxon>Gelatoporiaceae</taxon>
        <taxon>Gelatoporia</taxon>
    </lineage>
</organism>
<sequence length="440" mass="49902">MSIHSSSVSTRAEPLRVALEDIQSAAKNYAKGHRQYVSEENRDILRLVCKEFYEYYKTHREDLDRPLKRRFNNQPMSLPSGGMLRTSLQDPSGANALAIHMARSLQPLHALRVIRISHFLRPGPKHDDGIYLCTAAALAYCWHWHLISSLIEVQRRLTGVTTTQMLNLLMVSFIQRGRRPTRLNMLDLFREAGVSPNQTTHDLLDILAPIESVRAAPSGLNNLSGEPPDQVPEDKNTQQGMRVQAYLPIEMTDSALRLIQLLDHIAGHFVDDTTPPARNLLRFRDCLVGLAKSVAFVRRKYERTTAKGTLLELPTDWFEKLFHYPNPRTTKGMLKQTQGLSHMELVDKAFDVLQQIERLMLALATQDLESLLSSKPLRKLKALLVRIRESCTTQKGGSGLIYQTRVIAKSGLADFRPPAPHPVPEGRLERFQSNLRREQG</sequence>
<dbReference type="Proteomes" id="UP000016930">
    <property type="component" value="Unassembled WGS sequence"/>
</dbReference>
<reference evidence="1 2" key="1">
    <citation type="journal article" date="2012" name="Proc. Natl. Acad. Sci. U.S.A.">
        <title>Comparative genomics of Ceriporiopsis subvermispora and Phanerochaete chrysosporium provide insight into selective ligninolysis.</title>
        <authorList>
            <person name="Fernandez-Fueyo E."/>
            <person name="Ruiz-Duenas F.J."/>
            <person name="Ferreira P."/>
            <person name="Floudas D."/>
            <person name="Hibbett D.S."/>
            <person name="Canessa P."/>
            <person name="Larrondo L.F."/>
            <person name="James T.Y."/>
            <person name="Seelenfreund D."/>
            <person name="Lobos S."/>
            <person name="Polanco R."/>
            <person name="Tello M."/>
            <person name="Honda Y."/>
            <person name="Watanabe T."/>
            <person name="Watanabe T."/>
            <person name="Ryu J.S."/>
            <person name="Kubicek C.P."/>
            <person name="Schmoll M."/>
            <person name="Gaskell J."/>
            <person name="Hammel K.E."/>
            <person name="St John F.J."/>
            <person name="Vanden Wymelenberg A."/>
            <person name="Sabat G."/>
            <person name="Splinter BonDurant S."/>
            <person name="Syed K."/>
            <person name="Yadav J.S."/>
            <person name="Doddapaneni H."/>
            <person name="Subramanian V."/>
            <person name="Lavin J.L."/>
            <person name="Oguiza J.A."/>
            <person name="Perez G."/>
            <person name="Pisabarro A.G."/>
            <person name="Ramirez L."/>
            <person name="Santoyo F."/>
            <person name="Master E."/>
            <person name="Coutinho P.M."/>
            <person name="Henrissat B."/>
            <person name="Lombard V."/>
            <person name="Magnuson J.K."/>
            <person name="Kuees U."/>
            <person name="Hori C."/>
            <person name="Igarashi K."/>
            <person name="Samejima M."/>
            <person name="Held B.W."/>
            <person name="Barry K.W."/>
            <person name="LaButti K.M."/>
            <person name="Lapidus A."/>
            <person name="Lindquist E.A."/>
            <person name="Lucas S.M."/>
            <person name="Riley R."/>
            <person name="Salamov A.A."/>
            <person name="Hoffmeister D."/>
            <person name="Schwenk D."/>
            <person name="Hadar Y."/>
            <person name="Yarden O."/>
            <person name="de Vries R.P."/>
            <person name="Wiebenga A."/>
            <person name="Stenlid J."/>
            <person name="Eastwood D."/>
            <person name="Grigoriev I.V."/>
            <person name="Berka R.M."/>
            <person name="Blanchette R.A."/>
            <person name="Kersten P."/>
            <person name="Martinez A.T."/>
            <person name="Vicuna R."/>
            <person name="Cullen D."/>
        </authorList>
    </citation>
    <scope>NUCLEOTIDE SEQUENCE [LARGE SCALE GENOMIC DNA]</scope>
    <source>
        <strain evidence="1 2">B</strain>
    </source>
</reference>
<dbReference type="EMBL" id="KB445823">
    <property type="protein sequence ID" value="EMD31121.1"/>
    <property type="molecule type" value="Genomic_DNA"/>
</dbReference>
<protein>
    <submittedName>
        <fullName evidence="1">Uncharacterized protein</fullName>
    </submittedName>
</protein>
<proteinExistence type="predicted"/>
<evidence type="ECO:0000313" key="1">
    <source>
        <dbReference type="EMBL" id="EMD31121.1"/>
    </source>
</evidence>
<gene>
    <name evidence="1" type="ORF">CERSUDRAFT_100673</name>
</gene>
<name>M2QX61_CERS8</name>
<dbReference type="HOGENOM" id="CLU_622562_0_0_1"/>
<accession>M2QX61</accession>
<keyword evidence="2" id="KW-1185">Reference proteome</keyword>
<dbReference type="AlphaFoldDB" id="M2QX61"/>